<dbReference type="HOGENOM" id="CLU_012086_3_0_1"/>
<reference evidence="14" key="1">
    <citation type="journal article" date="2013" name="Nat. Commun.">
        <title>Whole-genome sequencing of Oryza brachyantha reveals mechanisms underlying Oryza genome evolution.</title>
        <authorList>
            <person name="Chen J."/>
            <person name="Huang Q."/>
            <person name="Gao D."/>
            <person name="Wang J."/>
            <person name="Lang Y."/>
            <person name="Liu T."/>
            <person name="Li B."/>
            <person name="Bai Z."/>
            <person name="Luis Goicoechea J."/>
            <person name="Liang C."/>
            <person name="Chen C."/>
            <person name="Zhang W."/>
            <person name="Sun S."/>
            <person name="Liao Y."/>
            <person name="Zhang X."/>
            <person name="Yang L."/>
            <person name="Song C."/>
            <person name="Wang M."/>
            <person name="Shi J."/>
            <person name="Liu G."/>
            <person name="Liu J."/>
            <person name="Zhou H."/>
            <person name="Zhou W."/>
            <person name="Yu Q."/>
            <person name="An N."/>
            <person name="Chen Y."/>
            <person name="Cai Q."/>
            <person name="Wang B."/>
            <person name="Liu B."/>
            <person name="Min J."/>
            <person name="Huang Y."/>
            <person name="Wu H."/>
            <person name="Li Z."/>
            <person name="Zhang Y."/>
            <person name="Yin Y."/>
            <person name="Song W."/>
            <person name="Jiang J."/>
            <person name="Jackson S.A."/>
            <person name="Wing R.A."/>
            <person name="Wang J."/>
            <person name="Chen M."/>
        </authorList>
    </citation>
    <scope>NUCLEOTIDE SEQUENCE [LARGE SCALE GENOMIC DNA]</scope>
    <source>
        <strain evidence="14">cv. IRGC 101232</strain>
    </source>
</reference>
<keyword evidence="6" id="KW-0805">Transcription regulation</keyword>
<evidence type="ECO:0000259" key="13">
    <source>
        <dbReference type="PROSITE" id="PS50811"/>
    </source>
</evidence>
<dbReference type="InterPro" id="IPR036576">
    <property type="entry name" value="WRKY_dom_sf"/>
</dbReference>
<evidence type="ECO:0000313" key="14">
    <source>
        <dbReference type="EnsemblPlants" id="OB08G26390.1"/>
    </source>
</evidence>
<evidence type="ECO:0000256" key="5">
    <source>
        <dbReference type="ARBA" id="ARBA00022941"/>
    </source>
</evidence>
<proteinExistence type="inferred from homology"/>
<feature type="domain" description="WRKY" evidence="13">
    <location>
        <begin position="584"/>
        <end position="649"/>
    </location>
</feature>
<dbReference type="PANTHER" id="PTHR31221">
    <property type="entry name" value="WRKY TRANSCRIPTION FACTOR PROTEIN 1-RELATED"/>
    <property type="match status" value="1"/>
</dbReference>
<dbReference type="eggNOG" id="ENOG502QU86">
    <property type="taxonomic scope" value="Eukaryota"/>
</dbReference>
<dbReference type="GO" id="GO:0009740">
    <property type="term" value="P:gibberellic acid mediated signaling pathway"/>
    <property type="evidence" value="ECO:0007669"/>
    <property type="project" value="UniProtKB-KW"/>
</dbReference>
<dbReference type="GO" id="GO:0003700">
    <property type="term" value="F:DNA-binding transcription factor activity"/>
    <property type="evidence" value="ECO:0007669"/>
    <property type="project" value="InterPro"/>
</dbReference>
<keyword evidence="3" id="KW-0938">Abscisic acid signaling pathway</keyword>
<evidence type="ECO:0000256" key="12">
    <source>
        <dbReference type="SAM" id="MobiDB-lite"/>
    </source>
</evidence>
<keyword evidence="9" id="KW-0804">Transcription</keyword>
<keyword evidence="10" id="KW-0539">Nucleus</keyword>
<dbReference type="FunFam" id="2.20.25.80:FF:000006">
    <property type="entry name" value="WRKY transcription factor"/>
    <property type="match status" value="1"/>
</dbReference>
<keyword evidence="7" id="KW-0238">DNA-binding</keyword>
<dbReference type="EnsemblPlants" id="OB08G26390.1">
    <property type="protein sequence ID" value="OB08G26390.1"/>
    <property type="gene ID" value="OB08G26390"/>
</dbReference>
<evidence type="ECO:0000313" key="15">
    <source>
        <dbReference type="Proteomes" id="UP000006038"/>
    </source>
</evidence>
<evidence type="ECO:0000256" key="7">
    <source>
        <dbReference type="ARBA" id="ARBA00023125"/>
    </source>
</evidence>
<evidence type="ECO:0000256" key="3">
    <source>
        <dbReference type="ARBA" id="ARBA00022682"/>
    </source>
</evidence>
<evidence type="ECO:0000256" key="10">
    <source>
        <dbReference type="ARBA" id="ARBA00023242"/>
    </source>
</evidence>
<protein>
    <recommendedName>
        <fullName evidence="11">WRKY transcription factor WRKY24</fullName>
    </recommendedName>
</protein>
<dbReference type="SUPFAM" id="SSF118290">
    <property type="entry name" value="WRKY DNA-binding domain"/>
    <property type="match status" value="2"/>
</dbReference>
<evidence type="ECO:0000256" key="1">
    <source>
        <dbReference type="ARBA" id="ARBA00004123"/>
    </source>
</evidence>
<evidence type="ECO:0000256" key="8">
    <source>
        <dbReference type="ARBA" id="ARBA00023159"/>
    </source>
</evidence>
<dbReference type="FunFam" id="2.20.25.80:FF:000001">
    <property type="entry name" value="WRKY transcription factor 33"/>
    <property type="match status" value="1"/>
</dbReference>
<keyword evidence="5" id="KW-0939">Gibberellin signaling pathway</keyword>
<feature type="region of interest" description="Disordered" evidence="12">
    <location>
        <begin position="1"/>
        <end position="47"/>
    </location>
</feature>
<evidence type="ECO:0000256" key="4">
    <source>
        <dbReference type="ARBA" id="ARBA00022737"/>
    </source>
</evidence>
<name>J3MU58_ORYBR</name>
<feature type="region of interest" description="Disordered" evidence="12">
    <location>
        <begin position="783"/>
        <end position="802"/>
    </location>
</feature>
<dbReference type="Proteomes" id="UP000006038">
    <property type="component" value="Chromosome 8"/>
</dbReference>
<dbReference type="GO" id="GO:0005634">
    <property type="term" value="C:nucleus"/>
    <property type="evidence" value="ECO:0007669"/>
    <property type="project" value="UniProtKB-SubCell"/>
</dbReference>
<reference evidence="14" key="2">
    <citation type="submission" date="2013-04" db="UniProtKB">
        <authorList>
            <consortium name="EnsemblPlants"/>
        </authorList>
    </citation>
    <scope>IDENTIFICATION</scope>
</reference>
<dbReference type="GO" id="GO:0009738">
    <property type="term" value="P:abscisic acid-activated signaling pathway"/>
    <property type="evidence" value="ECO:0007669"/>
    <property type="project" value="UniProtKB-KW"/>
</dbReference>
<organism evidence="14">
    <name type="scientific">Oryza brachyantha</name>
    <name type="common">malo sina</name>
    <dbReference type="NCBI Taxonomy" id="4533"/>
    <lineage>
        <taxon>Eukaryota</taxon>
        <taxon>Viridiplantae</taxon>
        <taxon>Streptophyta</taxon>
        <taxon>Embryophyta</taxon>
        <taxon>Tracheophyta</taxon>
        <taxon>Spermatophyta</taxon>
        <taxon>Magnoliopsida</taxon>
        <taxon>Liliopsida</taxon>
        <taxon>Poales</taxon>
        <taxon>Poaceae</taxon>
        <taxon>BOP clade</taxon>
        <taxon>Oryzoideae</taxon>
        <taxon>Oryzeae</taxon>
        <taxon>Oryzinae</taxon>
        <taxon>Oryza</taxon>
    </lineage>
</organism>
<feature type="region of interest" description="Disordered" evidence="12">
    <location>
        <begin position="140"/>
        <end position="167"/>
    </location>
</feature>
<dbReference type="Gramene" id="OB08G26390.1">
    <property type="protein sequence ID" value="OB08G26390.1"/>
    <property type="gene ID" value="OB08G26390"/>
</dbReference>
<accession>J3MU58</accession>
<dbReference type="STRING" id="4533.J3MU58"/>
<feature type="domain" description="WRKY" evidence="13">
    <location>
        <begin position="377"/>
        <end position="435"/>
    </location>
</feature>
<keyword evidence="15" id="KW-1185">Reference proteome</keyword>
<dbReference type="Gene3D" id="2.20.25.80">
    <property type="entry name" value="WRKY domain"/>
    <property type="match status" value="2"/>
</dbReference>
<dbReference type="PANTHER" id="PTHR31221:SF338">
    <property type="entry name" value="OS08G0499300 PROTEIN"/>
    <property type="match status" value="1"/>
</dbReference>
<evidence type="ECO:0000256" key="2">
    <source>
        <dbReference type="ARBA" id="ARBA00008189"/>
    </source>
</evidence>
<feature type="compositionally biased region" description="Pro residues" evidence="12">
    <location>
        <begin position="37"/>
        <end position="47"/>
    </location>
</feature>
<comment type="similarity">
    <text evidence="2">Belongs to the WRKY group II-a family.</text>
</comment>
<dbReference type="PROSITE" id="PS50811">
    <property type="entry name" value="WRKY"/>
    <property type="match status" value="2"/>
</dbReference>
<keyword evidence="8" id="KW-0010">Activator</keyword>
<evidence type="ECO:0000256" key="6">
    <source>
        <dbReference type="ARBA" id="ARBA00023015"/>
    </source>
</evidence>
<dbReference type="SMART" id="SM00774">
    <property type="entry name" value="WRKY"/>
    <property type="match status" value="2"/>
</dbReference>
<feature type="region of interest" description="Disordered" evidence="12">
    <location>
        <begin position="320"/>
        <end position="369"/>
    </location>
</feature>
<comment type="subcellular location">
    <subcellularLocation>
        <location evidence="1">Nucleus</location>
    </subcellularLocation>
</comment>
<evidence type="ECO:0000256" key="11">
    <source>
        <dbReference type="ARBA" id="ARBA00070140"/>
    </source>
</evidence>
<dbReference type="OMA" id="YKGSHSH"/>
<dbReference type="InterPro" id="IPR003657">
    <property type="entry name" value="WRKY_dom"/>
</dbReference>
<evidence type="ECO:0000256" key="9">
    <source>
        <dbReference type="ARBA" id="ARBA00023163"/>
    </source>
</evidence>
<feature type="compositionally biased region" description="Low complexity" evidence="12">
    <location>
        <begin position="688"/>
        <end position="699"/>
    </location>
</feature>
<feature type="compositionally biased region" description="Basic residues" evidence="12">
    <location>
        <begin position="1"/>
        <end position="17"/>
    </location>
</feature>
<dbReference type="InterPro" id="IPR044810">
    <property type="entry name" value="WRKY_plant"/>
</dbReference>
<feature type="compositionally biased region" description="Polar residues" evidence="12">
    <location>
        <begin position="792"/>
        <end position="802"/>
    </location>
</feature>
<dbReference type="Pfam" id="PF03106">
    <property type="entry name" value="WRKY"/>
    <property type="match status" value="2"/>
</dbReference>
<dbReference type="GO" id="GO:0043565">
    <property type="term" value="F:sequence-specific DNA binding"/>
    <property type="evidence" value="ECO:0007669"/>
    <property type="project" value="InterPro"/>
</dbReference>
<dbReference type="AlphaFoldDB" id="J3MU58"/>
<keyword evidence="4" id="KW-0677">Repeat</keyword>
<feature type="region of interest" description="Disordered" evidence="12">
    <location>
        <begin position="674"/>
        <end position="699"/>
    </location>
</feature>
<sequence length="802" mass="86985">MSKPLKRSNRFHQKRAKVSGEDDTSALQLGAACDNPSSPPSSLPSPSLPLLRQNRLPFFLSNLEVLAGKRQLQKWRDFKKRWGREKAGTEQHLSWDYHLFMDGTNNHGALMDDWMLPSPSPRTLMSSFLNEGLSSGSCSDVFGDNGSNKPQDGLGKSKSFVDSNREETAQLGKKFESNLFGANQKSSSNSCLSDRMASRTGFGVLKIDTSRVGYSAPIRSPVTIPPGVSPRELLESPVFLPNAIAQPSPTTGKLPFLMSSNVKPSIPKKTEDETCHDGVFFFHPILGSKPPSFPVAEKGFSVNHQNQPSVNDDHQVLSLRSSSTAAKDVSTETIVKPKTSDSMLDNGDHPSPANDQEESLTNRNEEYSSDLIMTPAEDGYNWRKYGQKQVKNSEHPRSYFKCTYPNCTVKKKVERSQDGQITEIVYKGSHNHPLPPSNRRASVPFSCFDDLKDDNSEIFGSKSGQCTSTSWDNGPNSHLQDVHSEVLETKPSASLATTEHAETSVMDKQEAVDISSKLSIEGDDRVTHRASLSLGYDANEDNAECKRRKMDVYGATSISTNPIDIGAVASRAVREPRVVVQTTSEVDILDDGYRWRKYGQKVVKGNPNPRSYYKCTHPGCSVRKHVERASHDLKSVITTYEGKHNHEVPAARNSGHPSSGSAAAPQANGLLLHRRPEPAQGGSFPQFGGPAASYGSAAGHPPAEQFGAAAAAGFSFGMLPRSIAIPVPAPAITVRAQTAGRPPAMQGYPGLVLPRGEMKVNLLPQTGLPAANGSTIAAGAPCQQRMGRLPQPGSSSDVNSRT</sequence>